<proteinExistence type="predicted"/>
<dbReference type="AlphaFoldDB" id="A0A7G1KDG5"/>
<dbReference type="GO" id="GO:0019441">
    <property type="term" value="P:L-tryptophan catabolic process to kynurenine"/>
    <property type="evidence" value="ECO:0007669"/>
    <property type="project" value="InterPro"/>
</dbReference>
<dbReference type="SUPFAM" id="SSF102198">
    <property type="entry name" value="Putative cyclase"/>
    <property type="match status" value="1"/>
</dbReference>
<evidence type="ECO:0000313" key="1">
    <source>
        <dbReference type="EMBL" id="BCK52636.1"/>
    </source>
</evidence>
<dbReference type="InterPro" id="IPR007325">
    <property type="entry name" value="KFase/CYL"/>
</dbReference>
<dbReference type="PANTHER" id="PTHR31118:SF12">
    <property type="entry name" value="CYCLASE-LIKE PROTEIN 2"/>
    <property type="match status" value="1"/>
</dbReference>
<name>A0A7G1KDG5_9NOCA</name>
<dbReference type="RefSeq" id="WP_197986955.1">
    <property type="nucleotide sequence ID" value="NZ_AP023396.1"/>
</dbReference>
<dbReference type="GeneID" id="80345032"/>
<dbReference type="KEGG" id="nwl:NWFMUON74_04080"/>
<sequence>MTAPFARIVSLSHVHDPATTPLYPGDPAFTAETVATIERDGYFLRQVHQAEHTGTHWGAPIHFDPAGAAADELDPEDLLLPAVRLDVREKCSGNRDYAVTVADLRDWEQRHGAIPPGAAVIAWTGWDALWGTPDFLGVGESEGHQPGFAPEAVHWLIDTGRLGHRGALGIDTFGPDLGADDSYTVSKLLYRRHRISLECLANLADLPETGAWVLAGGAIHRGGSGSPAGVYALIPR</sequence>
<keyword evidence="2" id="KW-1185">Reference proteome</keyword>
<accession>A0A7G1KDG5</accession>
<organism evidence="1 2">
    <name type="scientific">Nocardia wallacei</name>
    <dbReference type="NCBI Taxonomy" id="480035"/>
    <lineage>
        <taxon>Bacteria</taxon>
        <taxon>Bacillati</taxon>
        <taxon>Actinomycetota</taxon>
        <taxon>Actinomycetes</taxon>
        <taxon>Mycobacteriales</taxon>
        <taxon>Nocardiaceae</taxon>
        <taxon>Nocardia</taxon>
    </lineage>
</organism>
<dbReference type="GO" id="GO:0004061">
    <property type="term" value="F:arylformamidase activity"/>
    <property type="evidence" value="ECO:0007669"/>
    <property type="project" value="InterPro"/>
</dbReference>
<dbReference type="Proteomes" id="UP000516173">
    <property type="component" value="Chromosome"/>
</dbReference>
<dbReference type="Gene3D" id="3.50.30.50">
    <property type="entry name" value="Putative cyclase"/>
    <property type="match status" value="1"/>
</dbReference>
<gene>
    <name evidence="1" type="ORF">NWFMUON74_04080</name>
</gene>
<dbReference type="Pfam" id="PF04199">
    <property type="entry name" value="Cyclase"/>
    <property type="match status" value="1"/>
</dbReference>
<dbReference type="PANTHER" id="PTHR31118">
    <property type="entry name" value="CYCLASE-LIKE PROTEIN 2"/>
    <property type="match status" value="1"/>
</dbReference>
<evidence type="ECO:0000313" key="2">
    <source>
        <dbReference type="Proteomes" id="UP000516173"/>
    </source>
</evidence>
<dbReference type="InterPro" id="IPR037175">
    <property type="entry name" value="KFase_sf"/>
</dbReference>
<dbReference type="EMBL" id="AP023396">
    <property type="protein sequence ID" value="BCK52636.1"/>
    <property type="molecule type" value="Genomic_DNA"/>
</dbReference>
<reference evidence="1 2" key="1">
    <citation type="submission" date="2020-08" db="EMBL/GenBank/DDBJ databases">
        <title>Genome Sequencing of Nocardia wallacei strain FMUON74 and assembly.</title>
        <authorList>
            <person name="Toyokawa M."/>
            <person name="Uesaka K."/>
        </authorList>
    </citation>
    <scope>NUCLEOTIDE SEQUENCE [LARGE SCALE GENOMIC DNA]</scope>
    <source>
        <strain evidence="1 2">FMUON74</strain>
    </source>
</reference>
<protein>
    <submittedName>
        <fullName evidence="1">Cyclase</fullName>
    </submittedName>
</protein>